<dbReference type="InterPro" id="IPR016164">
    <property type="entry name" value="FAD-linked_Oxase-like_C"/>
</dbReference>
<dbReference type="Proteomes" id="UP000245911">
    <property type="component" value="Unassembled WGS sequence"/>
</dbReference>
<dbReference type="GO" id="GO:0004458">
    <property type="term" value="F:D-lactate dehydrogenase (cytochrome) activity"/>
    <property type="evidence" value="ECO:0007669"/>
    <property type="project" value="TreeGrafter"/>
</dbReference>
<comment type="caution">
    <text evidence="4">The sequence shown here is derived from an EMBL/GenBank/DDBJ whole genome shotgun (WGS) entry which is preliminary data.</text>
</comment>
<dbReference type="SUPFAM" id="SSF56176">
    <property type="entry name" value="FAD-binding/transporter-associated domain-like"/>
    <property type="match status" value="1"/>
</dbReference>
<dbReference type="InterPro" id="IPR016169">
    <property type="entry name" value="FAD-bd_PCMH_sub2"/>
</dbReference>
<accession>A0A2T8HVN3</accession>
<sequence>MTADIAACRAALAHLDIDDNPKTVRQKSRDFFWYSPILKEQLEDLTADLVIAPRSVDEVVEVLATCWKHNVPVTTRGAGTGNYGQAMPLFGGVVLHMKHMNEVLKIGADYFIAQGGAVIGDIEQSLREEGKEIRLFPSTMGSATIGGFVAGGSSGVGAIRWGGLRNPANIRRLRLVTMEETPRVLDLIGETDISKAAHAYGVNGVIVEVEMPADPAIAWIDVIIGVDSFEKSCELALLIGDEETLCKRMLSNFEAEIPQNYFGRHRPLLQADEAMLAVTVSKDCIDRLAEIVTGFEGATLRVRYDQLDAGTRLPAVFELAWNHTTLRALRTDPTITYLQMMLARPTMFETLRAIKSRFGDELMMHFEFTRFSGVVTPVGIPLVRHTSNERLEEIIQILELEIGAPVFNPHRITLEEGGMKKTNPHQLAFKRQADPKGLMNPGKMIAWDDPDWAPTPGKTYLFAE</sequence>
<dbReference type="PANTHER" id="PTHR11748:SF119">
    <property type="entry name" value="D-2-HYDROXYGLUTARATE DEHYDROGENASE"/>
    <property type="match status" value="1"/>
</dbReference>
<evidence type="ECO:0000313" key="5">
    <source>
        <dbReference type="Proteomes" id="UP000245911"/>
    </source>
</evidence>
<proteinExistence type="predicted"/>
<dbReference type="InterPro" id="IPR016166">
    <property type="entry name" value="FAD-bd_PCMH"/>
</dbReference>
<evidence type="ECO:0000259" key="3">
    <source>
        <dbReference type="PROSITE" id="PS51387"/>
    </source>
</evidence>
<dbReference type="EMBL" id="QDKM01000002">
    <property type="protein sequence ID" value="PVH29392.1"/>
    <property type="molecule type" value="Genomic_DNA"/>
</dbReference>
<protein>
    <submittedName>
        <fullName evidence="4">FAD-linked oxidase</fullName>
    </submittedName>
</protein>
<reference evidence="4 5" key="1">
    <citation type="submission" date="2018-04" db="EMBL/GenBank/DDBJ databases">
        <title>Pararhodobacter oceanense sp. nov., isolated from marine intertidal sediment.</title>
        <authorList>
            <person name="Wang X.-L."/>
            <person name="Du Z.-J."/>
        </authorList>
    </citation>
    <scope>NUCLEOTIDE SEQUENCE [LARGE SCALE GENOMIC DNA]</scope>
    <source>
        <strain evidence="4 5">AM505</strain>
    </source>
</reference>
<dbReference type="GO" id="GO:0008720">
    <property type="term" value="F:D-lactate dehydrogenase (NAD+) activity"/>
    <property type="evidence" value="ECO:0007669"/>
    <property type="project" value="TreeGrafter"/>
</dbReference>
<organism evidence="4 5">
    <name type="scientific">Pararhodobacter oceanensis</name>
    <dbReference type="NCBI Taxonomy" id="2172121"/>
    <lineage>
        <taxon>Bacteria</taxon>
        <taxon>Pseudomonadati</taxon>
        <taxon>Pseudomonadota</taxon>
        <taxon>Alphaproteobacteria</taxon>
        <taxon>Rhodobacterales</taxon>
        <taxon>Paracoccaceae</taxon>
        <taxon>Pararhodobacter</taxon>
    </lineage>
</organism>
<dbReference type="InterPro" id="IPR036318">
    <property type="entry name" value="FAD-bd_PCMH-like_sf"/>
</dbReference>
<dbReference type="InterPro" id="IPR006094">
    <property type="entry name" value="Oxid_FAD_bind_N"/>
</dbReference>
<name>A0A2T8HVN3_9RHOB</name>
<dbReference type="GO" id="GO:1903457">
    <property type="term" value="P:lactate catabolic process"/>
    <property type="evidence" value="ECO:0007669"/>
    <property type="project" value="TreeGrafter"/>
</dbReference>
<keyword evidence="1" id="KW-0285">Flavoprotein</keyword>
<keyword evidence="2" id="KW-0274">FAD</keyword>
<dbReference type="SUPFAM" id="SSF55103">
    <property type="entry name" value="FAD-linked oxidases, C-terminal domain"/>
    <property type="match status" value="1"/>
</dbReference>
<gene>
    <name evidence="4" type="ORF">DDE20_04440</name>
</gene>
<evidence type="ECO:0000256" key="1">
    <source>
        <dbReference type="ARBA" id="ARBA00022630"/>
    </source>
</evidence>
<dbReference type="Pfam" id="PF01565">
    <property type="entry name" value="FAD_binding_4"/>
    <property type="match status" value="1"/>
</dbReference>
<dbReference type="AlphaFoldDB" id="A0A2T8HVN3"/>
<keyword evidence="5" id="KW-1185">Reference proteome</keyword>
<feature type="domain" description="FAD-binding PCMH-type" evidence="3">
    <location>
        <begin position="43"/>
        <end position="216"/>
    </location>
</feature>
<dbReference type="PANTHER" id="PTHR11748">
    <property type="entry name" value="D-LACTATE DEHYDROGENASE"/>
    <property type="match status" value="1"/>
</dbReference>
<evidence type="ECO:0000256" key="2">
    <source>
        <dbReference type="ARBA" id="ARBA00022827"/>
    </source>
</evidence>
<dbReference type="OrthoDB" id="9811261at2"/>
<evidence type="ECO:0000313" key="4">
    <source>
        <dbReference type="EMBL" id="PVH29392.1"/>
    </source>
</evidence>
<dbReference type="PROSITE" id="PS51387">
    <property type="entry name" value="FAD_PCMH"/>
    <property type="match status" value="1"/>
</dbReference>
<dbReference type="Gene3D" id="3.30.465.10">
    <property type="match status" value="1"/>
</dbReference>
<dbReference type="GO" id="GO:0071949">
    <property type="term" value="F:FAD binding"/>
    <property type="evidence" value="ECO:0007669"/>
    <property type="project" value="InterPro"/>
</dbReference>
<dbReference type="RefSeq" id="WP_116557276.1">
    <property type="nucleotide sequence ID" value="NZ_QDKM01000002.1"/>
</dbReference>